<proteinExistence type="predicted"/>
<dbReference type="Proteomes" id="UP001153269">
    <property type="component" value="Unassembled WGS sequence"/>
</dbReference>
<sequence length="105" mass="11057">MDSGARCDRPQSTAGRRCCAAALMEFSPAAAPLTSRHRVTSAGSERWGEKKKKKPRSLESASKTKLDADGGGIVFCCLRNPAPTHGETPGFQGTSPGVLVPEEEA</sequence>
<evidence type="ECO:0000256" key="1">
    <source>
        <dbReference type="SAM" id="MobiDB-lite"/>
    </source>
</evidence>
<gene>
    <name evidence="2" type="ORF">PLEPLA_LOCUS2696</name>
</gene>
<accession>A0A9N7TMZ3</accession>
<comment type="caution">
    <text evidence="2">The sequence shown here is derived from an EMBL/GenBank/DDBJ whole genome shotgun (WGS) entry which is preliminary data.</text>
</comment>
<evidence type="ECO:0000313" key="2">
    <source>
        <dbReference type="EMBL" id="CAB1414983.1"/>
    </source>
</evidence>
<evidence type="ECO:0000313" key="3">
    <source>
        <dbReference type="Proteomes" id="UP001153269"/>
    </source>
</evidence>
<reference evidence="2" key="1">
    <citation type="submission" date="2020-03" db="EMBL/GenBank/DDBJ databases">
        <authorList>
            <person name="Weist P."/>
        </authorList>
    </citation>
    <scope>NUCLEOTIDE SEQUENCE</scope>
</reference>
<protein>
    <submittedName>
        <fullName evidence="2">Uncharacterized protein</fullName>
    </submittedName>
</protein>
<feature type="region of interest" description="Disordered" evidence="1">
    <location>
        <begin position="84"/>
        <end position="105"/>
    </location>
</feature>
<dbReference type="EMBL" id="CADEAL010000134">
    <property type="protein sequence ID" value="CAB1414983.1"/>
    <property type="molecule type" value="Genomic_DNA"/>
</dbReference>
<name>A0A9N7TMZ3_PLEPL</name>
<keyword evidence="3" id="KW-1185">Reference proteome</keyword>
<dbReference type="AlphaFoldDB" id="A0A9N7TMZ3"/>
<organism evidence="2 3">
    <name type="scientific">Pleuronectes platessa</name>
    <name type="common">European plaice</name>
    <dbReference type="NCBI Taxonomy" id="8262"/>
    <lineage>
        <taxon>Eukaryota</taxon>
        <taxon>Metazoa</taxon>
        <taxon>Chordata</taxon>
        <taxon>Craniata</taxon>
        <taxon>Vertebrata</taxon>
        <taxon>Euteleostomi</taxon>
        <taxon>Actinopterygii</taxon>
        <taxon>Neopterygii</taxon>
        <taxon>Teleostei</taxon>
        <taxon>Neoteleostei</taxon>
        <taxon>Acanthomorphata</taxon>
        <taxon>Carangaria</taxon>
        <taxon>Pleuronectiformes</taxon>
        <taxon>Pleuronectoidei</taxon>
        <taxon>Pleuronectidae</taxon>
        <taxon>Pleuronectes</taxon>
    </lineage>
</organism>
<feature type="region of interest" description="Disordered" evidence="1">
    <location>
        <begin position="30"/>
        <end position="67"/>
    </location>
</feature>